<name>A0ABY5WDJ2_9ACTN</name>
<accession>A0ABY5WDJ2</accession>
<keyword evidence="3" id="KW-1185">Reference proteome</keyword>
<protein>
    <recommendedName>
        <fullName evidence="4">Integral membrane protein</fullName>
    </recommendedName>
</protein>
<dbReference type="EMBL" id="CP073720">
    <property type="protein sequence ID" value="UWP86396.1"/>
    <property type="molecule type" value="Genomic_DNA"/>
</dbReference>
<evidence type="ECO:0000313" key="3">
    <source>
        <dbReference type="Proteomes" id="UP001059617"/>
    </source>
</evidence>
<evidence type="ECO:0000313" key="2">
    <source>
        <dbReference type="EMBL" id="UWP86396.1"/>
    </source>
</evidence>
<keyword evidence="1" id="KW-0472">Membrane</keyword>
<organism evidence="2 3">
    <name type="scientific">Dactylosporangium fulvum</name>
    <dbReference type="NCBI Taxonomy" id="53359"/>
    <lineage>
        <taxon>Bacteria</taxon>
        <taxon>Bacillati</taxon>
        <taxon>Actinomycetota</taxon>
        <taxon>Actinomycetes</taxon>
        <taxon>Micromonosporales</taxon>
        <taxon>Micromonosporaceae</taxon>
        <taxon>Dactylosporangium</taxon>
    </lineage>
</organism>
<evidence type="ECO:0008006" key="4">
    <source>
        <dbReference type="Google" id="ProtNLM"/>
    </source>
</evidence>
<evidence type="ECO:0000256" key="1">
    <source>
        <dbReference type="SAM" id="Phobius"/>
    </source>
</evidence>
<keyword evidence="1" id="KW-1133">Transmembrane helix</keyword>
<feature type="transmembrane region" description="Helical" evidence="1">
    <location>
        <begin position="21"/>
        <end position="45"/>
    </location>
</feature>
<keyword evidence="1" id="KW-0812">Transmembrane</keyword>
<sequence>MSYAWQQPYPVRTTAPVSLHVVAIFQYLGGLITLAIGGLFALAAFELVPELHYDTSTGRYADVKPAAGVIFAVFAVVGLIAIVLGRKVQRGRNWARLVLTVLNLLSVAAGLWQGYTTGGSYGVTLVSIALPLLFVVLLNTRAARSWCRHRTY</sequence>
<dbReference type="RefSeq" id="WP_259865548.1">
    <property type="nucleotide sequence ID" value="NZ_BAAAST010000027.1"/>
</dbReference>
<proteinExistence type="predicted"/>
<feature type="transmembrane region" description="Helical" evidence="1">
    <location>
        <begin position="97"/>
        <end position="115"/>
    </location>
</feature>
<dbReference type="Proteomes" id="UP001059617">
    <property type="component" value="Chromosome"/>
</dbReference>
<reference evidence="2" key="2">
    <citation type="submission" date="2022-09" db="EMBL/GenBank/DDBJ databases">
        <title>Biosynthetic gene clusters of Dactylosporangioum fulvum.</title>
        <authorList>
            <person name="Caradec T."/>
        </authorList>
    </citation>
    <scope>NUCLEOTIDE SEQUENCE</scope>
    <source>
        <strain evidence="2">NRRL B-16292</strain>
    </source>
</reference>
<gene>
    <name evidence="2" type="ORF">Dfulv_20000</name>
</gene>
<feature type="transmembrane region" description="Helical" evidence="1">
    <location>
        <begin position="65"/>
        <end position="85"/>
    </location>
</feature>
<reference evidence="2" key="1">
    <citation type="submission" date="2021-04" db="EMBL/GenBank/DDBJ databases">
        <authorList>
            <person name="Hartkoorn R.C."/>
            <person name="Beaudoing E."/>
            <person name="Hot D."/>
        </authorList>
    </citation>
    <scope>NUCLEOTIDE SEQUENCE</scope>
    <source>
        <strain evidence="2">NRRL B-16292</strain>
    </source>
</reference>
<feature type="transmembrane region" description="Helical" evidence="1">
    <location>
        <begin position="121"/>
        <end position="140"/>
    </location>
</feature>